<reference evidence="14" key="1">
    <citation type="submission" date="2019-04" db="EMBL/GenBank/DDBJ databases">
        <authorList>
            <person name="Alioto T."/>
            <person name="Alioto T."/>
        </authorList>
    </citation>
    <scope>NUCLEOTIDE SEQUENCE [LARGE SCALE GENOMIC DNA]</scope>
</reference>
<evidence type="ECO:0000256" key="8">
    <source>
        <dbReference type="ARBA" id="ARBA00023212"/>
    </source>
</evidence>
<protein>
    <recommendedName>
        <fullName evidence="3">protein-tyrosine-phosphatase</fullName>
        <ecNumber evidence="3">3.1.3.48</ecNumber>
    </recommendedName>
</protein>
<dbReference type="InterPro" id="IPR019749">
    <property type="entry name" value="Band_41_domain"/>
</dbReference>
<keyword evidence="4" id="KW-0963">Cytoplasm</keyword>
<dbReference type="PIRSF" id="PIRSF000934">
    <property type="entry name" value="Tyr-Ptase_nr14"/>
    <property type="match status" value="1"/>
</dbReference>
<organism evidence="14 15">
    <name type="scientific">Marmota monax</name>
    <name type="common">Woodchuck</name>
    <dbReference type="NCBI Taxonomy" id="9995"/>
    <lineage>
        <taxon>Eukaryota</taxon>
        <taxon>Metazoa</taxon>
        <taxon>Chordata</taxon>
        <taxon>Craniata</taxon>
        <taxon>Vertebrata</taxon>
        <taxon>Euteleostomi</taxon>
        <taxon>Mammalia</taxon>
        <taxon>Eutheria</taxon>
        <taxon>Euarchontoglires</taxon>
        <taxon>Glires</taxon>
        <taxon>Rodentia</taxon>
        <taxon>Sciuromorpha</taxon>
        <taxon>Sciuridae</taxon>
        <taxon>Xerinae</taxon>
        <taxon>Marmotini</taxon>
        <taxon>Marmota</taxon>
    </lineage>
</organism>
<dbReference type="SMART" id="SM00194">
    <property type="entry name" value="PTPc"/>
    <property type="match status" value="1"/>
</dbReference>
<dbReference type="PROSITE" id="PS50057">
    <property type="entry name" value="FERM_3"/>
    <property type="match status" value="1"/>
</dbReference>
<dbReference type="InterPro" id="IPR016130">
    <property type="entry name" value="Tyr_Pase_AS"/>
</dbReference>
<evidence type="ECO:0000256" key="4">
    <source>
        <dbReference type="ARBA" id="ARBA00022490"/>
    </source>
</evidence>
<evidence type="ECO:0000256" key="10">
    <source>
        <dbReference type="SAM" id="MobiDB-lite"/>
    </source>
</evidence>
<dbReference type="FunFam" id="3.90.190.10:FF:000030">
    <property type="entry name" value="Tyrosine-protein phosphatase non-receptor type"/>
    <property type="match status" value="1"/>
</dbReference>
<dbReference type="InterPro" id="IPR014352">
    <property type="entry name" value="FERM/acyl-CoA-bd_prot_sf"/>
</dbReference>
<dbReference type="SMART" id="SM00404">
    <property type="entry name" value="PTPc_motif"/>
    <property type="match status" value="1"/>
</dbReference>
<evidence type="ECO:0000313" key="15">
    <source>
        <dbReference type="Proteomes" id="UP000335636"/>
    </source>
</evidence>
<dbReference type="InterPro" id="IPR029021">
    <property type="entry name" value="Prot-tyrosine_phosphatase-like"/>
</dbReference>
<comment type="subcellular location">
    <subcellularLocation>
        <location evidence="1">Cytoplasm</location>
        <location evidence="1">Cytoskeleton</location>
    </subcellularLocation>
</comment>
<feature type="region of interest" description="Disordered" evidence="10">
    <location>
        <begin position="854"/>
        <end position="877"/>
    </location>
</feature>
<dbReference type="CDD" id="cd17191">
    <property type="entry name" value="FERM_F1_PTPN14"/>
    <property type="match status" value="1"/>
</dbReference>
<evidence type="ECO:0000256" key="7">
    <source>
        <dbReference type="ARBA" id="ARBA00022912"/>
    </source>
</evidence>
<evidence type="ECO:0000259" key="12">
    <source>
        <dbReference type="PROSITE" id="PS50056"/>
    </source>
</evidence>
<dbReference type="EC" id="3.1.3.48" evidence="3"/>
<feature type="active site" description="Phosphocysteine intermediate" evidence="9">
    <location>
        <position position="1231"/>
    </location>
</feature>
<dbReference type="InterPro" id="IPR000387">
    <property type="entry name" value="Tyr_Pase_dom"/>
</dbReference>
<dbReference type="Proteomes" id="UP000335636">
    <property type="component" value="Unassembled WGS sequence"/>
</dbReference>
<dbReference type="GO" id="GO:0004725">
    <property type="term" value="F:protein tyrosine phosphatase activity"/>
    <property type="evidence" value="ECO:0007669"/>
    <property type="project" value="UniProtKB-EC"/>
</dbReference>
<dbReference type="InterPro" id="IPR041782">
    <property type="entry name" value="PTPN14/21_FERM_C"/>
</dbReference>
<dbReference type="SUPFAM" id="SSF47031">
    <property type="entry name" value="Second domain of FERM"/>
    <property type="match status" value="1"/>
</dbReference>
<accession>A0A5E4AZK6</accession>
<dbReference type="PROSITE" id="PS50055">
    <property type="entry name" value="TYR_PHOSPHATASE_PTP"/>
    <property type="match status" value="1"/>
</dbReference>
<evidence type="ECO:0000259" key="11">
    <source>
        <dbReference type="PROSITE" id="PS50055"/>
    </source>
</evidence>
<dbReference type="SUPFAM" id="SSF54236">
    <property type="entry name" value="Ubiquitin-like"/>
    <property type="match status" value="1"/>
</dbReference>
<evidence type="ECO:0000256" key="5">
    <source>
        <dbReference type="ARBA" id="ARBA00022553"/>
    </source>
</evidence>
<dbReference type="CDD" id="cd14473">
    <property type="entry name" value="FERM_B-lobe"/>
    <property type="match status" value="1"/>
</dbReference>
<evidence type="ECO:0000256" key="1">
    <source>
        <dbReference type="ARBA" id="ARBA00004245"/>
    </source>
</evidence>
<evidence type="ECO:0000313" key="14">
    <source>
        <dbReference type="EMBL" id="VTJ61959.1"/>
    </source>
</evidence>
<dbReference type="InterPro" id="IPR019747">
    <property type="entry name" value="FERM_CS"/>
</dbReference>
<comment type="similarity">
    <text evidence="2">Belongs to the protein-tyrosine phosphatase family. Non-receptor class subfamily.</text>
</comment>
<dbReference type="Pfam" id="PF09380">
    <property type="entry name" value="FERM_C"/>
    <property type="match status" value="1"/>
</dbReference>
<dbReference type="InterPro" id="IPR019748">
    <property type="entry name" value="FERM_central"/>
</dbReference>
<dbReference type="Gene3D" id="2.30.29.30">
    <property type="entry name" value="Pleckstrin-homology domain (PH domain)/Phosphotyrosine-binding domain (PTB)"/>
    <property type="match status" value="1"/>
</dbReference>
<dbReference type="PROSITE" id="PS50056">
    <property type="entry name" value="TYR_PHOSPHATASE_2"/>
    <property type="match status" value="1"/>
</dbReference>
<dbReference type="SUPFAM" id="SSF50729">
    <property type="entry name" value="PH domain-like"/>
    <property type="match status" value="1"/>
</dbReference>
<evidence type="ECO:0000256" key="6">
    <source>
        <dbReference type="ARBA" id="ARBA00022801"/>
    </source>
</evidence>
<gene>
    <name evidence="14" type="ORF">MONAX_5E005466</name>
</gene>
<dbReference type="Pfam" id="PF09379">
    <property type="entry name" value="FERM_N"/>
    <property type="match status" value="1"/>
</dbReference>
<keyword evidence="8" id="KW-0206">Cytoskeleton</keyword>
<keyword evidence="7" id="KW-0904">Protein phosphatase</keyword>
<dbReference type="CDD" id="cd14599">
    <property type="entry name" value="PTPc-N14"/>
    <property type="match status" value="1"/>
</dbReference>
<evidence type="ECO:0000256" key="9">
    <source>
        <dbReference type="PIRSR" id="PIRSR000934-1"/>
    </source>
</evidence>
<evidence type="ECO:0000256" key="2">
    <source>
        <dbReference type="ARBA" id="ARBA00009649"/>
    </source>
</evidence>
<dbReference type="InterPro" id="IPR035963">
    <property type="entry name" value="FERM_2"/>
</dbReference>
<feature type="domain" description="Tyrosine-protein phosphatase" evidence="11">
    <location>
        <begin position="1019"/>
        <end position="1290"/>
    </location>
</feature>
<dbReference type="InterPro" id="IPR029071">
    <property type="entry name" value="Ubiquitin-like_domsf"/>
</dbReference>
<evidence type="ECO:0000259" key="13">
    <source>
        <dbReference type="PROSITE" id="PS50057"/>
    </source>
</evidence>
<dbReference type="PROSITE" id="PS00660">
    <property type="entry name" value="FERM_1"/>
    <property type="match status" value="1"/>
</dbReference>
<feature type="compositionally biased region" description="Polar residues" evidence="10">
    <location>
        <begin position="868"/>
        <end position="877"/>
    </location>
</feature>
<dbReference type="SMART" id="SM00295">
    <property type="entry name" value="B41"/>
    <property type="match status" value="1"/>
</dbReference>
<comment type="caution">
    <text evidence="14">The sequence shown here is derived from an EMBL/GenBank/DDBJ whole genome shotgun (WGS) entry which is preliminary data.</text>
</comment>
<dbReference type="Pfam" id="PF00102">
    <property type="entry name" value="Y_phosphatase"/>
    <property type="match status" value="1"/>
</dbReference>
<name>A0A5E4AZK6_MARMO</name>
<keyword evidence="6" id="KW-0378">Hydrolase</keyword>
<dbReference type="FunFam" id="1.20.80.10:FF:000014">
    <property type="entry name" value="Tyrosine-protein phosphatase non-receptor type"/>
    <property type="match status" value="1"/>
</dbReference>
<dbReference type="InterPro" id="IPR018980">
    <property type="entry name" value="FERM_PH-like_C"/>
</dbReference>
<dbReference type="InterPro" id="IPR014392">
    <property type="entry name" value="PTP_non-rcpt_14/21"/>
</dbReference>
<dbReference type="GO" id="GO:0001946">
    <property type="term" value="P:lymphangiogenesis"/>
    <property type="evidence" value="ECO:0007669"/>
    <property type="project" value="TreeGrafter"/>
</dbReference>
<dbReference type="InterPro" id="IPR000242">
    <property type="entry name" value="PTP_cat"/>
</dbReference>
<dbReference type="FunFam" id="2.30.29.30:FF:000149">
    <property type="entry name" value="Tyrosine-protein phosphatase non-receptor type"/>
    <property type="match status" value="1"/>
</dbReference>
<dbReference type="InterPro" id="IPR003595">
    <property type="entry name" value="Tyr_Pase_cat"/>
</dbReference>
<dbReference type="InterPro" id="IPR011993">
    <property type="entry name" value="PH-like_dom_sf"/>
</dbReference>
<dbReference type="PRINTS" id="PR00700">
    <property type="entry name" value="PRTYPHPHTASE"/>
</dbReference>
<dbReference type="InterPro" id="IPR000299">
    <property type="entry name" value="FERM_domain"/>
</dbReference>
<dbReference type="CDD" id="cd13188">
    <property type="entry name" value="FERM_C_PTPN14_PTPN21"/>
    <property type="match status" value="1"/>
</dbReference>
<dbReference type="Pfam" id="PF00373">
    <property type="entry name" value="FERM_M"/>
    <property type="match status" value="1"/>
</dbReference>
<dbReference type="FunFam" id="3.10.20.90:FF:000039">
    <property type="entry name" value="Tyrosine-protein phosphatase non-receptor type"/>
    <property type="match status" value="1"/>
</dbReference>
<dbReference type="PRINTS" id="PR00935">
    <property type="entry name" value="BAND41"/>
</dbReference>
<dbReference type="Gene3D" id="3.90.190.10">
    <property type="entry name" value="Protein tyrosine phosphatase superfamily"/>
    <property type="match status" value="1"/>
</dbReference>
<dbReference type="Gene3D" id="3.10.20.90">
    <property type="entry name" value="Phosphatidylinositol 3-kinase Catalytic Subunit, Chain A, domain 1"/>
    <property type="match status" value="1"/>
</dbReference>
<dbReference type="PROSITE" id="PS00661">
    <property type="entry name" value="FERM_2"/>
    <property type="match status" value="1"/>
</dbReference>
<proteinExistence type="inferred from homology"/>
<feature type="domain" description="FERM" evidence="13">
    <location>
        <begin position="132"/>
        <end position="417"/>
    </location>
</feature>
<dbReference type="PANTHER" id="PTHR45706:SF6">
    <property type="entry name" value="TYROSINE-PROTEIN PHOSPHATASE NON-RECEPTOR TYPE 14"/>
    <property type="match status" value="1"/>
</dbReference>
<sequence>MALQNGTFEEETYEKTELLMPLNNRKLVLEKIRGSYNFRLKRIFSPFSLTVHHWNQFRGELGLRRRGGQPFRAGLRAPRGHVSSCLPEGHTGPSQGRVRQDRKAASEGHRAMPFGLKLRRTRRYNVLSKNCFVTRIRLLDSNVIECTLSVESTGQECLEAVAQRLELRETHYFGLWFLSKSQQARWVELEKPLKKHLDKFANEPLLFFGVMFYVPNVSWLQQEATRYQYYLQVKKDVLEGRLRCTLEQVIRLAGLAVQADFGDYNQFDSQDFLREYVLFPMDLALEEAVLEELTQKVAQEHKAHSGVLPAEAELMYINEVERLDGFGQEIFPVKDNHGNSTHLGIFFMGIFVRNRIGRQAVIYRWNDIGNITHNKSTILLELINKEETALFHTDDIENAKYISRLFTTRHKFYKQNKICTEQSNSPPPIRRQPTWSRSSLPRQQPYILPPVHMQCGEQYSETHTSQDSIFHGNEEALYCNSHNSLDLNYLNGTVTNGSVCSVHSVNSLSCSQSFIQASPVSSNLSIPGSDIMRADYIPSHRHSAIIVPSYRPTPDYETVMRQMKRGMMHADSQSQSLRNLNIINTHAYNQPEDLVYSQPEMRERHPYTVPYGPQGGYSHKLVSPSDQMNPKNATVPSKPGASAISHTVSTPELANMQLQGSHNYSTAHMLKNYLFRPPPPYPRPRPATSTPDLASHRHKYVSGSSPDLVTRKVQLSVKTFQEDSSPVVHQSLQEVSEPLTATKHHGTVNKRHSLEVMNSMVRGMEAMTLKSLNIPMARRNTLREQGPPEEGPGGHEVHQLPQYHHKKTFSDATMLIHSSESEEEEEAPESVPQIPVLRGKMEYSAQLQAALARIPNKPPPEYPGPRKSVSNGALRQDQGNLPPAIARARVMRHGPAKALSVSRTDQLAINGSSLGPSISEPDLTSVKERVKKEPVKERPVSEMFSLEDSIIEREMMIRNLEKQKMAGLEAQKRPLMLAALNGLSVARVSGREESRHDATRVPMDERFRTLKKKLEEGMVFTEYEQIPKKKANSIFSTAALPENAERSRIREVVPYEENRVELIPTKENNTGYINASHIKVVVGGAEWHYIATQGPLPHTCHDFWQMVWEQGVNVIAMVTAEEEGGRTKSHRYWPKLGSKHSSATYGKFKVTTKFRTDSGCYATTGLKVKHLLSGQERTVWHLQYTDWPDHGCPEDVQGFLSYLEEIQSVRRHTNSMLEGTQIQHPPIVVHCSAGVGRTGVVILSELMIYCLEHNEKVEVPMMLRLLREQRMFMIQTITQYKFVYQVLIQFLQNSRLI</sequence>
<dbReference type="InterPro" id="IPR018979">
    <property type="entry name" value="FERM_N"/>
</dbReference>
<dbReference type="GO" id="GO:0005856">
    <property type="term" value="C:cytoskeleton"/>
    <property type="evidence" value="ECO:0007669"/>
    <property type="project" value="UniProtKB-SubCell"/>
</dbReference>
<keyword evidence="15" id="KW-1185">Reference proteome</keyword>
<dbReference type="GO" id="GO:0005737">
    <property type="term" value="C:cytoplasm"/>
    <property type="evidence" value="ECO:0007669"/>
    <property type="project" value="TreeGrafter"/>
</dbReference>
<dbReference type="PROSITE" id="PS00383">
    <property type="entry name" value="TYR_PHOSPHATASE_1"/>
    <property type="match status" value="1"/>
</dbReference>
<dbReference type="PANTHER" id="PTHR45706">
    <property type="entry name" value="TYROSINE-PROTEIN PHOSPHATASE"/>
    <property type="match status" value="1"/>
</dbReference>
<evidence type="ECO:0000256" key="3">
    <source>
        <dbReference type="ARBA" id="ARBA00013064"/>
    </source>
</evidence>
<dbReference type="SUPFAM" id="SSF52799">
    <property type="entry name" value="(Phosphotyrosine protein) phosphatases II"/>
    <property type="match status" value="1"/>
</dbReference>
<dbReference type="Gene3D" id="1.20.80.10">
    <property type="match status" value="1"/>
</dbReference>
<dbReference type="EMBL" id="CABDUW010000186">
    <property type="protein sequence ID" value="VTJ61959.1"/>
    <property type="molecule type" value="Genomic_DNA"/>
</dbReference>
<keyword evidence="5" id="KW-0597">Phosphoprotein</keyword>
<feature type="domain" description="Tyrosine specific protein phosphatases" evidence="12">
    <location>
        <begin position="1200"/>
        <end position="1281"/>
    </location>
</feature>
<dbReference type="SMART" id="SM01196">
    <property type="entry name" value="FERM_C"/>
    <property type="match status" value="1"/>
</dbReference>